<evidence type="ECO:0000256" key="1">
    <source>
        <dbReference type="SAM" id="MobiDB-lite"/>
    </source>
</evidence>
<accession>A0A0D7CIH1</accession>
<evidence type="ECO:0000256" key="2">
    <source>
        <dbReference type="SAM" id="Phobius"/>
    </source>
</evidence>
<feature type="transmembrane region" description="Helical" evidence="2">
    <location>
        <begin position="126"/>
        <end position="148"/>
    </location>
</feature>
<evidence type="ECO:0000313" key="4">
    <source>
        <dbReference type="Proteomes" id="UP000032458"/>
    </source>
</evidence>
<gene>
    <name evidence="3" type="ORF">SNA_22785</name>
</gene>
<feature type="transmembrane region" description="Helical" evidence="2">
    <location>
        <begin position="56"/>
        <end position="75"/>
    </location>
</feature>
<comment type="caution">
    <text evidence="3">The sequence shown here is derived from an EMBL/GenBank/DDBJ whole genome shotgun (WGS) entry which is preliminary data.</text>
</comment>
<organism evidence="3 4">
    <name type="scientific">Streptomyces natalensis ATCC 27448</name>
    <dbReference type="NCBI Taxonomy" id="1240678"/>
    <lineage>
        <taxon>Bacteria</taxon>
        <taxon>Bacillati</taxon>
        <taxon>Actinomycetota</taxon>
        <taxon>Actinomycetes</taxon>
        <taxon>Kitasatosporales</taxon>
        <taxon>Streptomycetaceae</taxon>
        <taxon>Streptomyces</taxon>
    </lineage>
</organism>
<sequence length="179" mass="18444">MAGHGAEHDANERDGNKGPEPAATRKTDYAGAVYGSLLAASVVAGAGTLGTFPRLVLVLLLLGTGLVFWAAHVYARLVGDRLVHQALSRQEVRRVCADEWPIVQAAVPPAAAVAVSPVLGLGPEGAAWLALGVAVVEQVGWATVAVVRAHAPRRLVLAAGAVNLLLGLFIVVLKAGLHH</sequence>
<evidence type="ECO:0000313" key="3">
    <source>
        <dbReference type="EMBL" id="KIZ16054.1"/>
    </source>
</evidence>
<name>A0A0D7CIH1_9ACTN</name>
<keyword evidence="2" id="KW-0472">Membrane</keyword>
<feature type="transmembrane region" description="Helical" evidence="2">
    <location>
        <begin position="155"/>
        <end position="177"/>
    </location>
</feature>
<dbReference type="PATRIC" id="fig|1240678.4.peg.4854"/>
<reference evidence="3 4" key="1">
    <citation type="submission" date="2014-09" db="EMBL/GenBank/DDBJ databases">
        <title>Draft genome sequence of Streptomyces natalensis ATCC 27448, producer of the antifungal pimaricin.</title>
        <authorList>
            <person name="Mendes M.V."/>
            <person name="Beites T."/>
            <person name="Pires S."/>
            <person name="Santos C.L."/>
            <person name="Moradas-Ferreira P."/>
        </authorList>
    </citation>
    <scope>NUCLEOTIDE SEQUENCE [LARGE SCALE GENOMIC DNA]</scope>
    <source>
        <strain evidence="3 4">ATCC 27448</strain>
    </source>
</reference>
<dbReference type="Proteomes" id="UP000032458">
    <property type="component" value="Unassembled WGS sequence"/>
</dbReference>
<dbReference type="AlphaFoldDB" id="A0A0D7CIH1"/>
<keyword evidence="2" id="KW-1133">Transmembrane helix</keyword>
<feature type="region of interest" description="Disordered" evidence="1">
    <location>
        <begin position="1"/>
        <end position="24"/>
    </location>
</feature>
<keyword evidence="2" id="KW-0812">Transmembrane</keyword>
<keyword evidence="4" id="KW-1185">Reference proteome</keyword>
<dbReference type="RefSeq" id="WP_044366287.1">
    <property type="nucleotide sequence ID" value="NZ_JRKI01000029.1"/>
</dbReference>
<proteinExistence type="predicted"/>
<protein>
    <submittedName>
        <fullName evidence="3">Membrane protein</fullName>
    </submittedName>
</protein>
<feature type="transmembrane region" description="Helical" evidence="2">
    <location>
        <begin position="29"/>
        <end position="49"/>
    </location>
</feature>
<dbReference type="EMBL" id="JRKI01000029">
    <property type="protein sequence ID" value="KIZ16054.1"/>
    <property type="molecule type" value="Genomic_DNA"/>
</dbReference>